<dbReference type="InterPro" id="IPR004622">
    <property type="entry name" value="DNA_pol_HolB"/>
</dbReference>
<keyword evidence="4 10" id="KW-0548">Nucleotidyltransferase</keyword>
<feature type="compositionally biased region" description="Low complexity" evidence="8">
    <location>
        <begin position="355"/>
        <end position="365"/>
    </location>
</feature>
<dbReference type="GO" id="GO:0003677">
    <property type="term" value="F:DNA binding"/>
    <property type="evidence" value="ECO:0007669"/>
    <property type="project" value="InterPro"/>
</dbReference>
<keyword evidence="6" id="KW-0239">DNA-directed DNA polymerase</keyword>
<dbReference type="InterPro" id="IPR003593">
    <property type="entry name" value="AAA+_ATPase"/>
</dbReference>
<dbReference type="GO" id="GO:0006261">
    <property type="term" value="P:DNA-templated DNA replication"/>
    <property type="evidence" value="ECO:0007669"/>
    <property type="project" value="TreeGrafter"/>
</dbReference>
<evidence type="ECO:0000256" key="8">
    <source>
        <dbReference type="SAM" id="MobiDB-lite"/>
    </source>
</evidence>
<dbReference type="Gene3D" id="3.40.50.300">
    <property type="entry name" value="P-loop containing nucleotide triphosphate hydrolases"/>
    <property type="match status" value="1"/>
</dbReference>
<evidence type="ECO:0000256" key="7">
    <source>
        <dbReference type="ARBA" id="ARBA00049244"/>
    </source>
</evidence>
<comment type="catalytic activity">
    <reaction evidence="7">
        <text>DNA(n) + a 2'-deoxyribonucleoside 5'-triphosphate = DNA(n+1) + diphosphate</text>
        <dbReference type="Rhea" id="RHEA:22508"/>
        <dbReference type="Rhea" id="RHEA-COMP:17339"/>
        <dbReference type="Rhea" id="RHEA-COMP:17340"/>
        <dbReference type="ChEBI" id="CHEBI:33019"/>
        <dbReference type="ChEBI" id="CHEBI:61560"/>
        <dbReference type="ChEBI" id="CHEBI:173112"/>
        <dbReference type="EC" id="2.7.7.7"/>
    </reaction>
</comment>
<evidence type="ECO:0000256" key="1">
    <source>
        <dbReference type="ARBA" id="ARBA00012417"/>
    </source>
</evidence>
<evidence type="ECO:0000256" key="4">
    <source>
        <dbReference type="ARBA" id="ARBA00022695"/>
    </source>
</evidence>
<dbReference type="GO" id="GO:0003887">
    <property type="term" value="F:DNA-directed DNA polymerase activity"/>
    <property type="evidence" value="ECO:0007669"/>
    <property type="project" value="UniProtKB-KW"/>
</dbReference>
<dbReference type="Pfam" id="PF09115">
    <property type="entry name" value="DNApol3-delta_C"/>
    <property type="match status" value="1"/>
</dbReference>
<dbReference type="EC" id="2.7.7.7" evidence="1"/>
<dbReference type="NCBIfam" id="NF005926">
    <property type="entry name" value="PRK07940.1"/>
    <property type="match status" value="1"/>
</dbReference>
<evidence type="ECO:0000256" key="3">
    <source>
        <dbReference type="ARBA" id="ARBA00022679"/>
    </source>
</evidence>
<dbReference type="InterPro" id="IPR008921">
    <property type="entry name" value="DNA_pol3_clamp-load_cplx_C"/>
</dbReference>
<dbReference type="Proteomes" id="UP000503540">
    <property type="component" value="Chromosome"/>
</dbReference>
<gene>
    <name evidence="10" type="ORF">F5544_02045</name>
</gene>
<dbReference type="SMART" id="SM00382">
    <property type="entry name" value="AAA"/>
    <property type="match status" value="1"/>
</dbReference>
<dbReference type="AlphaFoldDB" id="A0A6G9Y5F7"/>
<dbReference type="KEGG" id="nah:F5544_02045"/>
<dbReference type="PANTHER" id="PTHR11669">
    <property type="entry name" value="REPLICATION FACTOR C / DNA POLYMERASE III GAMMA-TAU SUBUNIT"/>
    <property type="match status" value="1"/>
</dbReference>
<dbReference type="InterPro" id="IPR050238">
    <property type="entry name" value="DNA_Rep/Repair_Clamp_Loader"/>
</dbReference>
<sequence>MHDELQFLDGGRGDLHLVALFEEPLVGIHDLEVLGRVTGDQQNSHGIHLRINDPPGPGRRSRAVSVAAARVYGVAGVFDRLVGQDAVESELTAAAIAARAGSVEGAMTHSWLFTGPPGSGRSVAALCFAAALQCTDPGTPGCGRCHACTTTMAGTHGDVRRVVPEGLSISTKEMREIVQIAARRPSTGRWQVVVIEDADRLTEAAGNVLLKVVEEPPDRTVFLLCAPSVDPEDISVTLRSRCRHVHLVTPSVASIARVLQERDKLDQRTSEWAASISGGHVGRARRLATDDEARGRRKRALALVGAVARPGAAYSAADELVKSADDEAKQMSAERDEREREELATALGAGGTGKGAASATRGSAGVLKDLERRQKSRATRTGRDALDRALIDVAGVYRDALALRFGADGVALTHPDMADQIRDLADRVRPEGLLKSIEAVLACREALDLNVKPRFALAAMVAALIAAQAT</sequence>
<dbReference type="InterPro" id="IPR015199">
    <property type="entry name" value="DNA_pol_III_delta_C"/>
</dbReference>
<protein>
    <recommendedName>
        <fullName evidence="2">DNA polymerase III subunit delta'</fullName>
        <ecNumber evidence="1">2.7.7.7</ecNumber>
    </recommendedName>
</protein>
<keyword evidence="11" id="KW-1185">Reference proteome</keyword>
<reference evidence="10 11" key="1">
    <citation type="journal article" date="2019" name="ACS Chem. Biol.">
        <title>Identification and Mobilization of a Cryptic Antibiotic Biosynthesis Gene Locus from a Human-Pathogenic Nocardia Isolate.</title>
        <authorList>
            <person name="Herisse M."/>
            <person name="Ishida K."/>
            <person name="Porter J.L."/>
            <person name="Howden B."/>
            <person name="Hertweck C."/>
            <person name="Stinear T.P."/>
            <person name="Pidot S.J."/>
        </authorList>
    </citation>
    <scope>NUCLEOTIDE SEQUENCE [LARGE SCALE GENOMIC DNA]</scope>
    <source>
        <strain evidence="10 11">AUSMDU00012717</strain>
    </source>
</reference>
<organism evidence="10 11">
    <name type="scientific">Nocardia arthritidis</name>
    <dbReference type="NCBI Taxonomy" id="228602"/>
    <lineage>
        <taxon>Bacteria</taxon>
        <taxon>Bacillati</taxon>
        <taxon>Actinomycetota</taxon>
        <taxon>Actinomycetes</taxon>
        <taxon>Mycobacteriales</taxon>
        <taxon>Nocardiaceae</taxon>
        <taxon>Nocardia</taxon>
    </lineage>
</organism>
<feature type="compositionally biased region" description="Basic and acidic residues" evidence="8">
    <location>
        <begin position="325"/>
        <end position="343"/>
    </location>
</feature>
<dbReference type="PANTHER" id="PTHR11669:SF8">
    <property type="entry name" value="DNA POLYMERASE III SUBUNIT DELTA"/>
    <property type="match status" value="1"/>
</dbReference>
<dbReference type="Pfam" id="PF13177">
    <property type="entry name" value="DNA_pol3_delta2"/>
    <property type="match status" value="1"/>
</dbReference>
<evidence type="ECO:0000313" key="11">
    <source>
        <dbReference type="Proteomes" id="UP000503540"/>
    </source>
</evidence>
<dbReference type="SUPFAM" id="SSF48019">
    <property type="entry name" value="post-AAA+ oligomerization domain-like"/>
    <property type="match status" value="1"/>
</dbReference>
<accession>A0A6G9Y5F7</accession>
<dbReference type="GO" id="GO:0009360">
    <property type="term" value="C:DNA polymerase III complex"/>
    <property type="evidence" value="ECO:0007669"/>
    <property type="project" value="InterPro"/>
</dbReference>
<dbReference type="EMBL" id="CP046172">
    <property type="protein sequence ID" value="QIS08330.1"/>
    <property type="molecule type" value="Genomic_DNA"/>
</dbReference>
<evidence type="ECO:0000256" key="5">
    <source>
        <dbReference type="ARBA" id="ARBA00022705"/>
    </source>
</evidence>
<proteinExistence type="predicted"/>
<feature type="region of interest" description="Disordered" evidence="8">
    <location>
        <begin position="325"/>
        <end position="366"/>
    </location>
</feature>
<dbReference type="InterPro" id="IPR027417">
    <property type="entry name" value="P-loop_NTPase"/>
</dbReference>
<evidence type="ECO:0000259" key="9">
    <source>
        <dbReference type="SMART" id="SM00382"/>
    </source>
</evidence>
<evidence type="ECO:0000313" key="10">
    <source>
        <dbReference type="EMBL" id="QIS08330.1"/>
    </source>
</evidence>
<feature type="domain" description="AAA+ ATPase" evidence="9">
    <location>
        <begin position="107"/>
        <end position="250"/>
    </location>
</feature>
<evidence type="ECO:0000256" key="6">
    <source>
        <dbReference type="ARBA" id="ARBA00022932"/>
    </source>
</evidence>
<name>A0A6G9Y5F7_9NOCA</name>
<dbReference type="SUPFAM" id="SSF52540">
    <property type="entry name" value="P-loop containing nucleoside triphosphate hydrolases"/>
    <property type="match status" value="1"/>
</dbReference>
<dbReference type="NCBIfam" id="TIGR00678">
    <property type="entry name" value="holB"/>
    <property type="match status" value="1"/>
</dbReference>
<keyword evidence="3 10" id="KW-0808">Transferase</keyword>
<dbReference type="GO" id="GO:0008408">
    <property type="term" value="F:3'-5' exonuclease activity"/>
    <property type="evidence" value="ECO:0007669"/>
    <property type="project" value="InterPro"/>
</dbReference>
<keyword evidence="5" id="KW-0235">DNA replication</keyword>
<evidence type="ECO:0000256" key="2">
    <source>
        <dbReference type="ARBA" id="ARBA00014363"/>
    </source>
</evidence>